<dbReference type="SUPFAM" id="SSF51695">
    <property type="entry name" value="PLC-like phosphodiesterases"/>
    <property type="match status" value="1"/>
</dbReference>
<dbReference type="PANTHER" id="PTHR46211:SF1">
    <property type="entry name" value="GLYCEROPHOSPHODIESTER PHOSPHODIESTERASE, CYTOPLASMIC"/>
    <property type="match status" value="1"/>
</dbReference>
<dbReference type="Gene3D" id="3.20.20.190">
    <property type="entry name" value="Phosphatidylinositol (PI) phosphodiesterase"/>
    <property type="match status" value="1"/>
</dbReference>
<comment type="caution">
    <text evidence="2">The sequence shown here is derived from an EMBL/GenBank/DDBJ whole genome shotgun (WGS) entry which is preliminary data.</text>
</comment>
<dbReference type="PROSITE" id="PS51704">
    <property type="entry name" value="GP_PDE"/>
    <property type="match status" value="1"/>
</dbReference>
<proteinExistence type="predicted"/>
<sequence>MAAHLESPITCIAHRGGPRTGILQENSLEAIKASLAIGVDAIEIDVWQVHGQVLVTHDRRLGRLLPGSGRLLEHSPVELKHKAQEAGFHMPTLEEVLDLVQDRALLNIELKGPHSAEAVSHLLAKTAKERHWGLDHYLVSSFDHQQLLTMKQHLPRVKRGVLIEGIPLDYAACCTPLEAFCLIPNINFISQSLIDDAHMRGCECWVYTVNEIDDMLHLGAMGVDGIFTDFPERLLALNTETRTLTA</sequence>
<dbReference type="InterPro" id="IPR017946">
    <property type="entry name" value="PLC-like_Pdiesterase_TIM-brl"/>
</dbReference>
<dbReference type="CDD" id="cd08556">
    <property type="entry name" value="GDPD"/>
    <property type="match status" value="1"/>
</dbReference>
<evidence type="ECO:0000259" key="1">
    <source>
        <dbReference type="PROSITE" id="PS51704"/>
    </source>
</evidence>
<dbReference type="InterPro" id="IPR030395">
    <property type="entry name" value="GP_PDE_dom"/>
</dbReference>
<reference evidence="2 3" key="1">
    <citation type="journal article" date="2014" name="Int. J. Syst. Evol. Microbiol.">
        <title>Complete genome sequence of Corynebacterium casei LMG S-19264T (=DSM 44701T), isolated from a smear-ripened cheese.</title>
        <authorList>
            <consortium name="US DOE Joint Genome Institute (JGI-PGF)"/>
            <person name="Walter F."/>
            <person name="Albersmeier A."/>
            <person name="Kalinowski J."/>
            <person name="Ruckert C."/>
        </authorList>
    </citation>
    <scope>NUCLEOTIDE SEQUENCE [LARGE SCALE GENOMIC DNA]</scope>
    <source>
        <strain evidence="2 3">NBRC 110095</strain>
    </source>
</reference>
<dbReference type="Pfam" id="PF03009">
    <property type="entry name" value="GDPD"/>
    <property type="match status" value="1"/>
</dbReference>
<protein>
    <submittedName>
        <fullName evidence="2">Glycerophosphoryl diester phosphodiesterase</fullName>
    </submittedName>
</protein>
<dbReference type="AlphaFoldDB" id="A0AA37TCS0"/>
<keyword evidence="3" id="KW-1185">Reference proteome</keyword>
<dbReference type="GO" id="GO:0006629">
    <property type="term" value="P:lipid metabolic process"/>
    <property type="evidence" value="ECO:0007669"/>
    <property type="project" value="InterPro"/>
</dbReference>
<dbReference type="EMBL" id="BSPD01000062">
    <property type="protein sequence ID" value="GLS26922.1"/>
    <property type="molecule type" value="Genomic_DNA"/>
</dbReference>
<name>A0AA37TCS0_9GAMM</name>
<gene>
    <name evidence="2" type="ORF">GCM10007877_26410</name>
</gene>
<dbReference type="GO" id="GO:0008081">
    <property type="term" value="F:phosphoric diester hydrolase activity"/>
    <property type="evidence" value="ECO:0007669"/>
    <property type="project" value="InterPro"/>
</dbReference>
<accession>A0AA37TCS0</accession>
<dbReference type="PANTHER" id="PTHR46211">
    <property type="entry name" value="GLYCEROPHOSPHORYL DIESTER PHOSPHODIESTERASE"/>
    <property type="match status" value="1"/>
</dbReference>
<evidence type="ECO:0000313" key="2">
    <source>
        <dbReference type="EMBL" id="GLS26922.1"/>
    </source>
</evidence>
<dbReference type="Proteomes" id="UP001156870">
    <property type="component" value="Unassembled WGS sequence"/>
</dbReference>
<organism evidence="2 3">
    <name type="scientific">Marinibactrum halimedae</name>
    <dbReference type="NCBI Taxonomy" id="1444977"/>
    <lineage>
        <taxon>Bacteria</taxon>
        <taxon>Pseudomonadati</taxon>
        <taxon>Pseudomonadota</taxon>
        <taxon>Gammaproteobacteria</taxon>
        <taxon>Cellvibrionales</taxon>
        <taxon>Cellvibrionaceae</taxon>
        <taxon>Marinibactrum</taxon>
    </lineage>
</organism>
<dbReference type="RefSeq" id="WP_232593545.1">
    <property type="nucleotide sequence ID" value="NZ_BSPD01000062.1"/>
</dbReference>
<feature type="domain" description="GP-PDE" evidence="1">
    <location>
        <begin position="9"/>
        <end position="238"/>
    </location>
</feature>
<evidence type="ECO:0000313" key="3">
    <source>
        <dbReference type="Proteomes" id="UP001156870"/>
    </source>
</evidence>